<keyword evidence="2" id="KW-1185">Reference proteome</keyword>
<proteinExistence type="predicted"/>
<gene>
    <name evidence="1" type="ORF">GWI33_018377</name>
</gene>
<protein>
    <submittedName>
        <fullName evidence="1">Uncharacterized protein</fullName>
    </submittedName>
</protein>
<accession>A0A834I0D1</accession>
<dbReference type="OrthoDB" id="3938623at2759"/>
<evidence type="ECO:0000313" key="2">
    <source>
        <dbReference type="Proteomes" id="UP000625711"/>
    </source>
</evidence>
<dbReference type="EMBL" id="JAACXV010014320">
    <property type="protein sequence ID" value="KAF7268493.1"/>
    <property type="molecule type" value="Genomic_DNA"/>
</dbReference>
<sequence length="102" mass="11200">MISESASNSQASFANASENLPTLSHKIWNLSRLPPFDSTERNNILYRPDFQRRFLIGSPDDPDSPVRGPVNMSMGLKSGIDCSTCSNASSLYSSTDTRNKVT</sequence>
<dbReference type="Proteomes" id="UP000625711">
    <property type="component" value="Unassembled WGS sequence"/>
</dbReference>
<name>A0A834I0D1_RHYFE</name>
<dbReference type="AlphaFoldDB" id="A0A834I0D1"/>
<organism evidence="1 2">
    <name type="scientific">Rhynchophorus ferrugineus</name>
    <name type="common">Red palm weevil</name>
    <name type="synonym">Curculio ferrugineus</name>
    <dbReference type="NCBI Taxonomy" id="354439"/>
    <lineage>
        <taxon>Eukaryota</taxon>
        <taxon>Metazoa</taxon>
        <taxon>Ecdysozoa</taxon>
        <taxon>Arthropoda</taxon>
        <taxon>Hexapoda</taxon>
        <taxon>Insecta</taxon>
        <taxon>Pterygota</taxon>
        <taxon>Neoptera</taxon>
        <taxon>Endopterygota</taxon>
        <taxon>Coleoptera</taxon>
        <taxon>Polyphaga</taxon>
        <taxon>Cucujiformia</taxon>
        <taxon>Curculionidae</taxon>
        <taxon>Dryophthorinae</taxon>
        <taxon>Rhynchophorus</taxon>
    </lineage>
</organism>
<reference evidence="1" key="1">
    <citation type="submission" date="2020-08" db="EMBL/GenBank/DDBJ databases">
        <title>Genome sequencing and assembly of the red palm weevil Rhynchophorus ferrugineus.</title>
        <authorList>
            <person name="Dias G.B."/>
            <person name="Bergman C.M."/>
            <person name="Manee M."/>
        </authorList>
    </citation>
    <scope>NUCLEOTIDE SEQUENCE</scope>
    <source>
        <strain evidence="1">AA-2017</strain>
        <tissue evidence="1">Whole larva</tissue>
    </source>
</reference>
<comment type="caution">
    <text evidence="1">The sequence shown here is derived from an EMBL/GenBank/DDBJ whole genome shotgun (WGS) entry which is preliminary data.</text>
</comment>
<evidence type="ECO:0000313" key="1">
    <source>
        <dbReference type="EMBL" id="KAF7268495.1"/>
    </source>
</evidence>
<dbReference type="EMBL" id="JAACXV010014320">
    <property type="protein sequence ID" value="KAF7268495.1"/>
    <property type="molecule type" value="Genomic_DNA"/>
</dbReference>